<evidence type="ECO:0000256" key="18">
    <source>
        <dbReference type="PIRSR" id="PIRSR006135-1"/>
    </source>
</evidence>
<dbReference type="GO" id="GO:0005525">
    <property type="term" value="F:GTP binding"/>
    <property type="evidence" value="ECO:0007669"/>
    <property type="project" value="UniProtKB-KW"/>
</dbReference>
<protein>
    <recommendedName>
        <fullName evidence="16">Adenosylcobinamide kinase</fullName>
        <ecNumber evidence="8">2.7.1.156</ecNumber>
        <ecNumber evidence="9">2.7.7.62</ecNumber>
    </recommendedName>
    <alternativeName>
        <fullName evidence="17">Adenosylcobinamide-phosphate guanylyltransferase</fullName>
    </alternativeName>
</protein>
<evidence type="ECO:0000256" key="1">
    <source>
        <dbReference type="ARBA" id="ARBA00000312"/>
    </source>
</evidence>
<evidence type="ECO:0000256" key="10">
    <source>
        <dbReference type="ARBA" id="ARBA00022573"/>
    </source>
</evidence>
<dbReference type="Proteomes" id="UP001154240">
    <property type="component" value="Unassembled WGS sequence"/>
</dbReference>
<organism evidence="20 21">
    <name type="scientific">Thiovibrio frasassiensis</name>
    <dbReference type="NCBI Taxonomy" id="2984131"/>
    <lineage>
        <taxon>Bacteria</taxon>
        <taxon>Pseudomonadati</taxon>
        <taxon>Thermodesulfobacteriota</taxon>
        <taxon>Desulfobulbia</taxon>
        <taxon>Desulfobulbales</taxon>
        <taxon>Thiovibrionaceae</taxon>
        <taxon>Thiovibrio</taxon>
    </lineage>
</organism>
<feature type="binding site" evidence="19">
    <location>
        <begin position="61"/>
        <end position="64"/>
    </location>
    <ligand>
        <name>GTP</name>
        <dbReference type="ChEBI" id="CHEBI:37565"/>
    </ligand>
</feature>
<evidence type="ECO:0000256" key="15">
    <source>
        <dbReference type="ARBA" id="ARBA00023134"/>
    </source>
</evidence>
<evidence type="ECO:0000256" key="6">
    <source>
        <dbReference type="ARBA" id="ARBA00005159"/>
    </source>
</evidence>
<dbReference type="GO" id="GO:0043752">
    <property type="term" value="F:adenosylcobinamide kinase activity"/>
    <property type="evidence" value="ECO:0007669"/>
    <property type="project" value="UniProtKB-EC"/>
</dbReference>
<dbReference type="GO" id="GO:0005524">
    <property type="term" value="F:ATP binding"/>
    <property type="evidence" value="ECO:0007669"/>
    <property type="project" value="UniProtKB-KW"/>
</dbReference>
<dbReference type="SUPFAM" id="SSF52540">
    <property type="entry name" value="P-loop containing nucleoside triphosphate hydrolases"/>
    <property type="match status" value="1"/>
</dbReference>
<evidence type="ECO:0000256" key="7">
    <source>
        <dbReference type="ARBA" id="ARBA00007490"/>
    </source>
</evidence>
<name>A0A9X4MI15_9BACT</name>
<comment type="catalytic activity">
    <reaction evidence="2">
        <text>adenosylcob(III)inamide phosphate + GTP + H(+) = adenosylcob(III)inamide-GDP + diphosphate</text>
        <dbReference type="Rhea" id="RHEA:22712"/>
        <dbReference type="ChEBI" id="CHEBI:15378"/>
        <dbReference type="ChEBI" id="CHEBI:33019"/>
        <dbReference type="ChEBI" id="CHEBI:37565"/>
        <dbReference type="ChEBI" id="CHEBI:58502"/>
        <dbReference type="ChEBI" id="CHEBI:60487"/>
        <dbReference type="EC" id="2.7.7.62"/>
    </reaction>
</comment>
<dbReference type="Pfam" id="PF02283">
    <property type="entry name" value="CobU"/>
    <property type="match status" value="1"/>
</dbReference>
<evidence type="ECO:0000256" key="12">
    <source>
        <dbReference type="ARBA" id="ARBA00022741"/>
    </source>
</evidence>
<evidence type="ECO:0000256" key="2">
    <source>
        <dbReference type="ARBA" id="ARBA00000711"/>
    </source>
</evidence>
<dbReference type="NCBIfam" id="NF004469">
    <property type="entry name" value="PRK05800.1"/>
    <property type="match status" value="1"/>
</dbReference>
<keyword evidence="21" id="KW-1185">Reference proteome</keyword>
<gene>
    <name evidence="20" type="primary">cobU</name>
    <name evidence="20" type="ORF">OLX77_08765</name>
</gene>
<feature type="active site" description="GMP-histidine intermediate" evidence="18">
    <location>
        <position position="60"/>
    </location>
</feature>
<keyword evidence="15 19" id="KW-0342">GTP-binding</keyword>
<feature type="binding site" evidence="19">
    <location>
        <position position="94"/>
    </location>
    <ligand>
        <name>GTP</name>
        <dbReference type="ChEBI" id="CHEBI:37565"/>
    </ligand>
</feature>
<reference evidence="20" key="1">
    <citation type="journal article" date="2022" name="bioRxiv">
        <title>Thiovibrio frasassiensisgen. nov., sp. nov., an autotrophic, elemental sulfur disproportionating bacterium isolated from sulfidic karst sediment, and proposal of Thiovibrionaceae fam. nov.</title>
        <authorList>
            <person name="Aronson H."/>
            <person name="Thomas C."/>
            <person name="Bhattacharyya M."/>
            <person name="Eckstein S."/>
            <person name="Jensen S."/>
            <person name="Barco R."/>
            <person name="Macalady J."/>
            <person name="Amend J."/>
        </authorList>
    </citation>
    <scope>NUCLEOTIDE SEQUENCE</scope>
    <source>
        <strain evidence="20">RS19-109</strain>
    </source>
</reference>
<keyword evidence="10" id="KW-0169">Cobalamin biosynthesis</keyword>
<keyword evidence="13 20" id="KW-0418">Kinase</keyword>
<dbReference type="GO" id="GO:0008820">
    <property type="term" value="F:cobinamide phosphate guanylyltransferase activity"/>
    <property type="evidence" value="ECO:0007669"/>
    <property type="project" value="UniProtKB-EC"/>
</dbReference>
<evidence type="ECO:0000256" key="14">
    <source>
        <dbReference type="ARBA" id="ARBA00022840"/>
    </source>
</evidence>
<feature type="binding site" evidence="19">
    <location>
        <position position="72"/>
    </location>
    <ligand>
        <name>GTP</name>
        <dbReference type="ChEBI" id="CHEBI:37565"/>
    </ligand>
</feature>
<evidence type="ECO:0000256" key="8">
    <source>
        <dbReference type="ARBA" id="ARBA00012016"/>
    </source>
</evidence>
<comment type="similarity">
    <text evidence="7">Belongs to the CobU/CobP family.</text>
</comment>
<dbReference type="AlphaFoldDB" id="A0A9X4MI15"/>
<dbReference type="RefSeq" id="WP_307633215.1">
    <property type="nucleotide sequence ID" value="NZ_JAPHEH010000001.1"/>
</dbReference>
<evidence type="ECO:0000256" key="11">
    <source>
        <dbReference type="ARBA" id="ARBA00022679"/>
    </source>
</evidence>
<evidence type="ECO:0000256" key="17">
    <source>
        <dbReference type="ARBA" id="ARBA00030571"/>
    </source>
</evidence>
<dbReference type="EC" id="2.7.7.62" evidence="9"/>
<dbReference type="PANTHER" id="PTHR34848">
    <property type="match status" value="1"/>
</dbReference>
<evidence type="ECO:0000313" key="21">
    <source>
        <dbReference type="Proteomes" id="UP001154240"/>
    </source>
</evidence>
<comment type="caution">
    <text evidence="20">The sequence shown here is derived from an EMBL/GenBank/DDBJ whole genome shotgun (WGS) entry which is preliminary data.</text>
</comment>
<comment type="catalytic activity">
    <reaction evidence="3">
        <text>adenosylcob(III)inamide + GTP = adenosylcob(III)inamide phosphate + GDP + H(+)</text>
        <dbReference type="Rhea" id="RHEA:15765"/>
        <dbReference type="ChEBI" id="CHEBI:2480"/>
        <dbReference type="ChEBI" id="CHEBI:15378"/>
        <dbReference type="ChEBI" id="CHEBI:37565"/>
        <dbReference type="ChEBI" id="CHEBI:58189"/>
        <dbReference type="ChEBI" id="CHEBI:58502"/>
        <dbReference type="EC" id="2.7.1.156"/>
    </reaction>
</comment>
<evidence type="ECO:0000256" key="3">
    <source>
        <dbReference type="ARBA" id="ARBA00001522"/>
    </source>
</evidence>
<feature type="binding site" evidence="19">
    <location>
        <begin position="18"/>
        <end position="25"/>
    </location>
    <ligand>
        <name>GTP</name>
        <dbReference type="ChEBI" id="CHEBI:37565"/>
    </ligand>
</feature>
<comment type="function">
    <text evidence="4">Catalyzes ATP-dependent phosphorylation of adenosylcobinamide and addition of GMP to adenosylcobinamide phosphate.</text>
</comment>
<dbReference type="GO" id="GO:0009236">
    <property type="term" value="P:cobalamin biosynthetic process"/>
    <property type="evidence" value="ECO:0007669"/>
    <property type="project" value="UniProtKB-KW"/>
</dbReference>
<dbReference type="CDD" id="cd00544">
    <property type="entry name" value="CobU"/>
    <property type="match status" value="1"/>
</dbReference>
<evidence type="ECO:0000313" key="20">
    <source>
        <dbReference type="EMBL" id="MDG4476245.1"/>
    </source>
</evidence>
<comment type="catalytic activity">
    <reaction evidence="1">
        <text>adenosylcob(III)inamide + ATP = adenosylcob(III)inamide phosphate + ADP + H(+)</text>
        <dbReference type="Rhea" id="RHEA:15769"/>
        <dbReference type="ChEBI" id="CHEBI:2480"/>
        <dbReference type="ChEBI" id="CHEBI:15378"/>
        <dbReference type="ChEBI" id="CHEBI:30616"/>
        <dbReference type="ChEBI" id="CHEBI:58502"/>
        <dbReference type="ChEBI" id="CHEBI:456216"/>
        <dbReference type="EC" id="2.7.1.156"/>
    </reaction>
</comment>
<accession>A0A9X4MI15</accession>
<evidence type="ECO:0000256" key="4">
    <source>
        <dbReference type="ARBA" id="ARBA00003889"/>
    </source>
</evidence>
<sequence length="183" mass="20117">MTQTQAPGQLPMKKLVLGGCRSGKSRYAEQWVGENFSDKVFVATLESRDDAEMEQRIALHRQSRGGGWLTLEEPLDLVGVLAKNEIGTEVFLVDCLTMWLTNMMMQDWSDEKIEGEVARLSESVAALSVSVVLVANEVGLGIVPESPLGRRFRDLAGWTNQQMAGVCRQVVLVTAGLPLRLKG</sequence>
<comment type="pathway">
    <text evidence="6">Cofactor biosynthesis; adenosylcobalamin biosynthesis; adenosylcobalamin from cob(II)yrinate a,c-diamide: step 5/7.</text>
</comment>
<keyword evidence="11 20" id="KW-0808">Transferase</keyword>
<keyword evidence="12 19" id="KW-0547">Nucleotide-binding</keyword>
<reference evidence="20" key="2">
    <citation type="submission" date="2022-10" db="EMBL/GenBank/DDBJ databases">
        <authorList>
            <person name="Aronson H.S."/>
        </authorList>
    </citation>
    <scope>NUCLEOTIDE SEQUENCE</scope>
    <source>
        <strain evidence="20">RS19-109</strain>
    </source>
</reference>
<dbReference type="InterPro" id="IPR003203">
    <property type="entry name" value="CobU/CobP"/>
</dbReference>
<dbReference type="InterPro" id="IPR027417">
    <property type="entry name" value="P-loop_NTPase"/>
</dbReference>
<evidence type="ECO:0000256" key="5">
    <source>
        <dbReference type="ARBA" id="ARBA00004692"/>
    </source>
</evidence>
<evidence type="ECO:0000256" key="9">
    <source>
        <dbReference type="ARBA" id="ARBA00012523"/>
    </source>
</evidence>
<comment type="pathway">
    <text evidence="5">Cofactor biosynthesis; adenosylcobalamin biosynthesis; adenosylcobalamin from cob(II)yrinate a,c-diamide: step 6/7.</text>
</comment>
<evidence type="ECO:0000256" key="19">
    <source>
        <dbReference type="PIRSR" id="PIRSR006135-2"/>
    </source>
</evidence>
<evidence type="ECO:0000256" key="13">
    <source>
        <dbReference type="ARBA" id="ARBA00022777"/>
    </source>
</evidence>
<dbReference type="EMBL" id="JAPHEH010000001">
    <property type="protein sequence ID" value="MDG4476245.1"/>
    <property type="molecule type" value="Genomic_DNA"/>
</dbReference>
<evidence type="ECO:0000256" key="16">
    <source>
        <dbReference type="ARBA" id="ARBA00029570"/>
    </source>
</evidence>
<dbReference type="EC" id="2.7.1.156" evidence="8"/>
<dbReference type="PANTHER" id="PTHR34848:SF1">
    <property type="entry name" value="BIFUNCTIONAL ADENOSYLCOBALAMIN BIOSYNTHESIS PROTEIN COBU"/>
    <property type="match status" value="1"/>
</dbReference>
<keyword evidence="14" id="KW-0067">ATP-binding</keyword>
<proteinExistence type="inferred from homology"/>
<keyword evidence="20" id="KW-0548">Nucleotidyltransferase</keyword>
<dbReference type="PIRSF" id="PIRSF006135">
    <property type="entry name" value="CobU"/>
    <property type="match status" value="1"/>
</dbReference>
<dbReference type="Gene3D" id="3.40.50.300">
    <property type="entry name" value="P-loop containing nucleotide triphosphate hydrolases"/>
    <property type="match status" value="1"/>
</dbReference>